<keyword evidence="1" id="KW-0472">Membrane</keyword>
<feature type="transmembrane region" description="Helical" evidence="1">
    <location>
        <begin position="66"/>
        <end position="85"/>
    </location>
</feature>
<dbReference type="RefSeq" id="WP_160985501.1">
    <property type="nucleotide sequence ID" value="NZ_WVTD01000005.1"/>
</dbReference>
<evidence type="ECO:0000256" key="1">
    <source>
        <dbReference type="SAM" id="Phobius"/>
    </source>
</evidence>
<protein>
    <submittedName>
        <fullName evidence="2">Uncharacterized protein</fullName>
    </submittedName>
</protein>
<comment type="caution">
    <text evidence="2">The sequence shown here is derived from an EMBL/GenBank/DDBJ whole genome shotgun (WGS) entry which is preliminary data.</text>
</comment>
<name>A0A7X4K7B2_9SPHN</name>
<dbReference type="Proteomes" id="UP000465810">
    <property type="component" value="Unassembled WGS sequence"/>
</dbReference>
<dbReference type="AlphaFoldDB" id="A0A7X4K7B2"/>
<organism evidence="2 3">
    <name type="scientific">Novosphingobium silvae</name>
    <dbReference type="NCBI Taxonomy" id="2692619"/>
    <lineage>
        <taxon>Bacteria</taxon>
        <taxon>Pseudomonadati</taxon>
        <taxon>Pseudomonadota</taxon>
        <taxon>Alphaproteobacteria</taxon>
        <taxon>Sphingomonadales</taxon>
        <taxon>Sphingomonadaceae</taxon>
        <taxon>Novosphingobium</taxon>
    </lineage>
</organism>
<keyword evidence="3" id="KW-1185">Reference proteome</keyword>
<gene>
    <name evidence="2" type="ORF">GR702_08645</name>
</gene>
<keyword evidence="1" id="KW-0812">Transmembrane</keyword>
<evidence type="ECO:0000313" key="2">
    <source>
        <dbReference type="EMBL" id="MYL97837.1"/>
    </source>
</evidence>
<keyword evidence="1" id="KW-1133">Transmembrane helix</keyword>
<reference evidence="2 3" key="1">
    <citation type="submission" date="2019-12" db="EMBL/GenBank/DDBJ databases">
        <authorList>
            <person name="Feng G."/>
            <person name="Zhu H."/>
        </authorList>
    </citation>
    <scope>NUCLEOTIDE SEQUENCE [LARGE SCALE GENOMIC DNA]</scope>
    <source>
        <strain evidence="2 3">FGD1</strain>
    </source>
</reference>
<evidence type="ECO:0000313" key="3">
    <source>
        <dbReference type="Proteomes" id="UP000465810"/>
    </source>
</evidence>
<accession>A0A7X4K7B2</accession>
<sequence>MILDPLPPQDTNPLAAVQRRPDETLHAYLLRCQEELSGRIQLLAAVRDAYIQILGMERIRWRRCKLLLAFTGPVIASLAYAGLAWPP</sequence>
<dbReference type="EMBL" id="WVTD01000005">
    <property type="protein sequence ID" value="MYL97837.1"/>
    <property type="molecule type" value="Genomic_DNA"/>
</dbReference>
<proteinExistence type="predicted"/>